<dbReference type="Proteomes" id="UP000663824">
    <property type="component" value="Unassembled WGS sequence"/>
</dbReference>
<proteinExistence type="predicted"/>
<keyword evidence="2 3" id="KW-0802">TPR repeat</keyword>
<dbReference type="Pfam" id="PF13374">
    <property type="entry name" value="TPR_10"/>
    <property type="match status" value="1"/>
</dbReference>
<dbReference type="InterPro" id="IPR019734">
    <property type="entry name" value="TPR_rpt"/>
</dbReference>
<dbReference type="AlphaFoldDB" id="A0A816WJP4"/>
<dbReference type="PANTHER" id="PTHR45641">
    <property type="entry name" value="TETRATRICOPEPTIDE REPEAT PROTEIN (AFU_ORTHOLOGUE AFUA_6G03870)"/>
    <property type="match status" value="1"/>
</dbReference>
<protein>
    <submittedName>
        <fullName evidence="4">Uncharacterized protein</fullName>
    </submittedName>
</protein>
<dbReference type="Gene3D" id="3.80.10.10">
    <property type="entry name" value="Ribonuclease Inhibitor"/>
    <property type="match status" value="1"/>
</dbReference>
<dbReference type="SMART" id="SM00028">
    <property type="entry name" value="TPR"/>
    <property type="match status" value="6"/>
</dbReference>
<dbReference type="InterPro" id="IPR032675">
    <property type="entry name" value="LRR_dom_sf"/>
</dbReference>
<feature type="repeat" description="TPR" evidence="3">
    <location>
        <begin position="553"/>
        <end position="586"/>
    </location>
</feature>
<reference evidence="4" key="1">
    <citation type="submission" date="2021-02" db="EMBL/GenBank/DDBJ databases">
        <authorList>
            <person name="Nowell W R."/>
        </authorList>
    </citation>
    <scope>NUCLEOTIDE SEQUENCE</scope>
</reference>
<sequence>MSENIPTRFEDLANEIILDILDYLDIRHFYRAFFGLNERINRFLCSLDNISLVLLPSDDDNDQSIEYFSPRNIRLMVADGSCKIDLKRFSNVRSLKIECPTDSLLVQIQPTLFPQLDYLFLGISNRWNNSLNEIHQAIFSNGFPLLRTCILFSEPLTNRRWLVSASLRILIIGTYPHLLHVNTYRAILISCPNLVRLTLFGRFDHNNLVQQSTYSHQLNYLSLQSDEPSLNVVIDHLLSQVPNLKRLCLKGLPMAYPISAIDFVQLARVLHQRVPNLQRFDCHTFAILKNTVDINTIHSLHPRFAVIKYQHLDHPDFDALTTKRVTEKPLALHFSLKPTQQQDVVRSLFHIQNDIKNIVFADISHSKSNQEHDSLQNIKIYLSTEGHNITEEYLELAQQETEKLSEYEKSRKYFQRLLNDSDVEDSACIEFNIGRVFYFEGEWDKARDYYNSAYNRMTKSKPASTKDSAWVLNNIGITLYTQGLYDESLIYHQRALEIREKFYSSGHADIVASLNNIGFTLYKQGKYDEALAYNRRALEIYEQLHPSGHADIAWSLDSIGLTLYKQEKYSETLDYYRRALKIRERRYPSGDVDIATILNNIGSTLRRLNRNGEALNFYQRALEIREKLYPSGHPESVSSLKKMGITLLNQGKYEEALDCHRRALEMLEKLYPSGHPDIASSVNKMDVVLPNEVT</sequence>
<dbReference type="Gene3D" id="1.25.40.10">
    <property type="entry name" value="Tetratricopeptide repeat domain"/>
    <property type="match status" value="2"/>
</dbReference>
<dbReference type="SUPFAM" id="SSF48452">
    <property type="entry name" value="TPR-like"/>
    <property type="match status" value="1"/>
</dbReference>
<evidence type="ECO:0000313" key="5">
    <source>
        <dbReference type="Proteomes" id="UP000663824"/>
    </source>
</evidence>
<dbReference type="PROSITE" id="PS50005">
    <property type="entry name" value="TPR"/>
    <property type="match status" value="4"/>
</dbReference>
<evidence type="ECO:0000256" key="1">
    <source>
        <dbReference type="ARBA" id="ARBA00022737"/>
    </source>
</evidence>
<name>A0A816WJP4_9BILA</name>
<feature type="repeat" description="TPR" evidence="3">
    <location>
        <begin position="511"/>
        <end position="544"/>
    </location>
</feature>
<evidence type="ECO:0000313" key="4">
    <source>
        <dbReference type="EMBL" id="CAF2134907.1"/>
    </source>
</evidence>
<feature type="repeat" description="TPR" evidence="3">
    <location>
        <begin position="637"/>
        <end position="670"/>
    </location>
</feature>
<dbReference type="EMBL" id="CAJNRE010015168">
    <property type="protein sequence ID" value="CAF2134907.1"/>
    <property type="molecule type" value="Genomic_DNA"/>
</dbReference>
<feature type="repeat" description="TPR" evidence="3">
    <location>
        <begin position="595"/>
        <end position="628"/>
    </location>
</feature>
<gene>
    <name evidence="4" type="ORF">MBJ925_LOCUS28331</name>
</gene>
<evidence type="ECO:0000256" key="2">
    <source>
        <dbReference type="ARBA" id="ARBA00022803"/>
    </source>
</evidence>
<evidence type="ECO:0000256" key="3">
    <source>
        <dbReference type="PROSITE-ProRule" id="PRU00339"/>
    </source>
</evidence>
<keyword evidence="1" id="KW-0677">Repeat</keyword>
<organism evidence="4 5">
    <name type="scientific">Rotaria magnacalcarata</name>
    <dbReference type="NCBI Taxonomy" id="392030"/>
    <lineage>
        <taxon>Eukaryota</taxon>
        <taxon>Metazoa</taxon>
        <taxon>Spiralia</taxon>
        <taxon>Gnathifera</taxon>
        <taxon>Rotifera</taxon>
        <taxon>Eurotatoria</taxon>
        <taxon>Bdelloidea</taxon>
        <taxon>Philodinida</taxon>
        <taxon>Philodinidae</taxon>
        <taxon>Rotaria</taxon>
    </lineage>
</organism>
<dbReference type="Pfam" id="PF13424">
    <property type="entry name" value="TPR_12"/>
    <property type="match status" value="2"/>
</dbReference>
<dbReference type="PANTHER" id="PTHR45641:SF19">
    <property type="entry name" value="NEPHROCYSTIN-3"/>
    <property type="match status" value="1"/>
</dbReference>
<comment type="caution">
    <text evidence="4">The sequence shown here is derived from an EMBL/GenBank/DDBJ whole genome shotgun (WGS) entry which is preliminary data.</text>
</comment>
<accession>A0A816WJP4</accession>
<dbReference type="InterPro" id="IPR011990">
    <property type="entry name" value="TPR-like_helical_dom_sf"/>
</dbReference>